<dbReference type="Pfam" id="PF22210">
    <property type="entry name" value="VP17_central_barrel"/>
    <property type="match status" value="1"/>
</dbReference>
<name>A0A7C4V6Z2_9DEIN</name>
<dbReference type="AlphaFoldDB" id="A0A7C4V6Z2"/>
<sequence length="295" mass="32134">MKLIDLIAGRLRRIRTLPVTGGVKAAVQPIRGRPVKPVAGPTPTSAAIPLGLPQRALIDRRDMDAGVDWKANEWRPIAYFKIPQGTIYRLPEGEPVRLYLKAQATAADVDNSGGASAVTATVNTPGIVQTKMRAVTLPTINHPEVVAWATVGGARQKVPVQAIDYAAETVTLSVPAGESWTDITVYYVHGDGEFRIRAQRELGNADTAAALLMDGAFGAIHTVSQIDDEEAPTWPRLTTLIQSNRLVLEVRTGIRIDWNDEAEHVFQLEAYVLQVAVQDKAALRRLAEIEWRGGL</sequence>
<dbReference type="Proteomes" id="UP000885759">
    <property type="component" value="Unassembled WGS sequence"/>
</dbReference>
<dbReference type="EMBL" id="DRPZ01000237">
    <property type="protein sequence ID" value="HGY10248.1"/>
    <property type="molecule type" value="Genomic_DNA"/>
</dbReference>
<comment type="caution">
    <text evidence="2">The sequence shown here is derived from an EMBL/GenBank/DDBJ whole genome shotgun (WGS) entry which is preliminary data.</text>
</comment>
<gene>
    <name evidence="2" type="ORF">ENK37_09420</name>
</gene>
<dbReference type="Gene3D" id="2.60.120.1170">
    <property type="match status" value="1"/>
</dbReference>
<evidence type="ECO:0000313" key="2">
    <source>
        <dbReference type="EMBL" id="HGY10248.1"/>
    </source>
</evidence>
<dbReference type="Gene3D" id="2.60.40.3410">
    <property type="match status" value="1"/>
</dbReference>
<protein>
    <recommendedName>
        <fullName evidence="1">VP17 central beta-barrel domain-containing protein</fullName>
    </recommendedName>
</protein>
<reference evidence="2" key="1">
    <citation type="journal article" date="2020" name="mSystems">
        <title>Genome- and Community-Level Interaction Insights into Carbon Utilization and Element Cycling Functions of Hydrothermarchaeota in Hydrothermal Sediment.</title>
        <authorList>
            <person name="Zhou Z."/>
            <person name="Liu Y."/>
            <person name="Xu W."/>
            <person name="Pan J."/>
            <person name="Luo Z.H."/>
            <person name="Li M."/>
        </authorList>
    </citation>
    <scope>NUCLEOTIDE SEQUENCE [LARGE SCALE GENOMIC DNA]</scope>
    <source>
        <strain evidence="2">HyVt-570</strain>
    </source>
</reference>
<proteinExistence type="predicted"/>
<accession>A0A7C4V6Z2</accession>
<organism evidence="2">
    <name type="scientific">Oceanithermus profundus</name>
    <dbReference type="NCBI Taxonomy" id="187137"/>
    <lineage>
        <taxon>Bacteria</taxon>
        <taxon>Thermotogati</taxon>
        <taxon>Deinococcota</taxon>
        <taxon>Deinococci</taxon>
        <taxon>Thermales</taxon>
        <taxon>Thermaceae</taxon>
        <taxon>Oceanithermus</taxon>
    </lineage>
</organism>
<dbReference type="InterPro" id="IPR054005">
    <property type="entry name" value="VP17_central_barrel"/>
</dbReference>
<evidence type="ECO:0000259" key="1">
    <source>
        <dbReference type="Pfam" id="PF22210"/>
    </source>
</evidence>
<feature type="domain" description="VP17 central beta-barrel" evidence="1">
    <location>
        <begin position="118"/>
        <end position="189"/>
    </location>
</feature>